<accession>A0A7C5WY00</accession>
<name>A0A7C5WY00_9AQUI</name>
<dbReference type="EMBL" id="DSAC01000041">
    <property type="protein sequence ID" value="HHO73668.1"/>
    <property type="molecule type" value="Genomic_DNA"/>
</dbReference>
<protein>
    <submittedName>
        <fullName evidence="1">Uncharacterized protein</fullName>
    </submittedName>
</protein>
<reference evidence="1" key="1">
    <citation type="journal article" date="2020" name="mSystems">
        <title>Genome- and Community-Level Interaction Insights into Carbon Utilization and Element Cycling Functions of Hydrothermarchaeota in Hydrothermal Sediment.</title>
        <authorList>
            <person name="Zhou Z."/>
            <person name="Liu Y."/>
            <person name="Xu W."/>
            <person name="Pan J."/>
            <person name="Luo Z.H."/>
            <person name="Li M."/>
        </authorList>
    </citation>
    <scope>NUCLEOTIDE SEQUENCE [LARGE SCALE GENOMIC DNA]</scope>
    <source>
        <strain evidence="1">SpSt-114</strain>
    </source>
</reference>
<proteinExistence type="predicted"/>
<comment type="caution">
    <text evidence="1">The sequence shown here is derived from an EMBL/GenBank/DDBJ whole genome shotgun (WGS) entry which is preliminary data.</text>
</comment>
<gene>
    <name evidence="1" type="ORF">ENN04_03425</name>
</gene>
<organism evidence="1">
    <name type="scientific">Thermocrinis ruber</name>
    <dbReference type="NCBI Taxonomy" id="75906"/>
    <lineage>
        <taxon>Bacteria</taxon>
        <taxon>Pseudomonadati</taxon>
        <taxon>Aquificota</taxon>
        <taxon>Aquificia</taxon>
        <taxon>Aquificales</taxon>
        <taxon>Aquificaceae</taxon>
        <taxon>Thermocrinis</taxon>
    </lineage>
</organism>
<dbReference type="AlphaFoldDB" id="A0A7C5WY00"/>
<sequence length="78" mass="9516">MVRWILYLLVGFLIIDHLWVHYGGPFIEKLRGGYTEELKKNPEWQKVELQQAYKQSILDKLWEKIKQLTKKEKEEKNE</sequence>
<evidence type="ECO:0000313" key="1">
    <source>
        <dbReference type="EMBL" id="HHO73668.1"/>
    </source>
</evidence>